<dbReference type="Proteomes" id="UP000440578">
    <property type="component" value="Unassembled WGS sequence"/>
</dbReference>
<keyword evidence="3" id="KW-1185">Reference proteome</keyword>
<feature type="compositionally biased region" description="Low complexity" evidence="1">
    <location>
        <begin position="240"/>
        <end position="253"/>
    </location>
</feature>
<accession>A0A6A4WSX1</accession>
<organism evidence="2 3">
    <name type="scientific">Amphibalanus amphitrite</name>
    <name type="common">Striped barnacle</name>
    <name type="synonym">Balanus amphitrite</name>
    <dbReference type="NCBI Taxonomy" id="1232801"/>
    <lineage>
        <taxon>Eukaryota</taxon>
        <taxon>Metazoa</taxon>
        <taxon>Ecdysozoa</taxon>
        <taxon>Arthropoda</taxon>
        <taxon>Crustacea</taxon>
        <taxon>Multicrustacea</taxon>
        <taxon>Cirripedia</taxon>
        <taxon>Thoracica</taxon>
        <taxon>Thoracicalcarea</taxon>
        <taxon>Balanomorpha</taxon>
        <taxon>Balanoidea</taxon>
        <taxon>Balanidae</taxon>
        <taxon>Amphibalaninae</taxon>
        <taxon>Amphibalanus</taxon>
    </lineage>
</organism>
<dbReference type="OrthoDB" id="428854at2759"/>
<evidence type="ECO:0000313" key="2">
    <source>
        <dbReference type="EMBL" id="KAF0308379.1"/>
    </source>
</evidence>
<name>A0A6A4WSX1_AMPAM</name>
<feature type="region of interest" description="Disordered" evidence="1">
    <location>
        <begin position="55"/>
        <end position="322"/>
    </location>
</feature>
<protein>
    <submittedName>
        <fullName evidence="2">Uncharacterized protein</fullName>
    </submittedName>
</protein>
<proteinExistence type="predicted"/>
<gene>
    <name evidence="2" type="ORF">FJT64_020394</name>
</gene>
<feature type="compositionally biased region" description="Basic and acidic residues" evidence="1">
    <location>
        <begin position="29"/>
        <end position="40"/>
    </location>
</feature>
<feature type="region of interest" description="Disordered" evidence="1">
    <location>
        <begin position="1"/>
        <end position="40"/>
    </location>
</feature>
<feature type="compositionally biased region" description="Low complexity" evidence="1">
    <location>
        <begin position="302"/>
        <end position="322"/>
    </location>
</feature>
<evidence type="ECO:0000313" key="3">
    <source>
        <dbReference type="Proteomes" id="UP000440578"/>
    </source>
</evidence>
<feature type="compositionally biased region" description="Basic and acidic residues" evidence="1">
    <location>
        <begin position="261"/>
        <end position="290"/>
    </location>
</feature>
<feature type="compositionally biased region" description="Low complexity" evidence="1">
    <location>
        <begin position="125"/>
        <end position="138"/>
    </location>
</feature>
<feature type="compositionally biased region" description="Low complexity" evidence="1">
    <location>
        <begin position="10"/>
        <end position="28"/>
    </location>
</feature>
<reference evidence="2 3" key="1">
    <citation type="submission" date="2019-07" db="EMBL/GenBank/DDBJ databases">
        <title>Draft genome assembly of a fouling barnacle, Amphibalanus amphitrite (Darwin, 1854): The first reference genome for Thecostraca.</title>
        <authorList>
            <person name="Kim W."/>
        </authorList>
    </citation>
    <scope>NUCLEOTIDE SEQUENCE [LARGE SCALE GENOMIC DNA]</scope>
    <source>
        <strain evidence="2">SNU_AA5</strain>
        <tissue evidence="2">Soma without cirri and trophi</tissue>
    </source>
</reference>
<dbReference type="EMBL" id="VIIS01000491">
    <property type="protein sequence ID" value="KAF0308379.1"/>
    <property type="molecule type" value="Genomic_DNA"/>
</dbReference>
<comment type="caution">
    <text evidence="2">The sequence shown here is derived from an EMBL/GenBank/DDBJ whole genome shotgun (WGS) entry which is preliminary data.</text>
</comment>
<dbReference type="AlphaFoldDB" id="A0A6A4WSX1"/>
<evidence type="ECO:0000256" key="1">
    <source>
        <dbReference type="SAM" id="MobiDB-lite"/>
    </source>
</evidence>
<feature type="compositionally biased region" description="Low complexity" evidence="1">
    <location>
        <begin position="80"/>
        <end position="90"/>
    </location>
</feature>
<sequence>MVVKPSDRLPSATTSPAESESTTATTTDSAKRFFRSRDLNRKATVVMSKELKYQVTSGGLVRTPAPTRRGPYKNVRVPPARSAAAASTSSSGGGSRLTEQQRELLAAIESLDAPEPASPRPGTPATPGTPCTPASSLRLELESEEEEEVSPVRRSPRKHRTPAAAGTPRQQKRTVVAAGTPTTSGQGTPAGAGTPLRRSPRKLSRPLPALAAAGTPTHAENEGPTRLTLTPRRSPRKHQQSTQAASAASPSGQRTPQAVYDRLEEALLKMEAGEDKENESPQRRKKDEQPKFYSIFYRRADGSSGSRGAPAPAPAPASSAAK</sequence>